<dbReference type="KEGG" id="dpx:DAPPUDRAFT_314809"/>
<feature type="region of interest" description="Disordered" evidence="1">
    <location>
        <begin position="1"/>
        <end position="28"/>
    </location>
</feature>
<dbReference type="Proteomes" id="UP000000305">
    <property type="component" value="Unassembled WGS sequence"/>
</dbReference>
<dbReference type="AlphaFoldDB" id="E9G7J6"/>
<dbReference type="HOGENOM" id="CLU_2051937_0_0_1"/>
<organism evidence="2 3">
    <name type="scientific">Daphnia pulex</name>
    <name type="common">Water flea</name>
    <dbReference type="NCBI Taxonomy" id="6669"/>
    <lineage>
        <taxon>Eukaryota</taxon>
        <taxon>Metazoa</taxon>
        <taxon>Ecdysozoa</taxon>
        <taxon>Arthropoda</taxon>
        <taxon>Crustacea</taxon>
        <taxon>Branchiopoda</taxon>
        <taxon>Diplostraca</taxon>
        <taxon>Cladocera</taxon>
        <taxon>Anomopoda</taxon>
        <taxon>Daphniidae</taxon>
        <taxon>Daphnia</taxon>
    </lineage>
</organism>
<proteinExistence type="predicted"/>
<name>E9G7J6_DAPPU</name>
<keyword evidence="3" id="KW-1185">Reference proteome</keyword>
<reference evidence="2 3" key="1">
    <citation type="journal article" date="2011" name="Science">
        <title>The ecoresponsive genome of Daphnia pulex.</title>
        <authorList>
            <person name="Colbourne J.K."/>
            <person name="Pfrender M.E."/>
            <person name="Gilbert D."/>
            <person name="Thomas W.K."/>
            <person name="Tucker A."/>
            <person name="Oakley T.H."/>
            <person name="Tokishita S."/>
            <person name="Aerts A."/>
            <person name="Arnold G.J."/>
            <person name="Basu M.K."/>
            <person name="Bauer D.J."/>
            <person name="Caceres C.E."/>
            <person name="Carmel L."/>
            <person name="Casola C."/>
            <person name="Choi J.H."/>
            <person name="Detter J.C."/>
            <person name="Dong Q."/>
            <person name="Dusheyko S."/>
            <person name="Eads B.D."/>
            <person name="Frohlich T."/>
            <person name="Geiler-Samerotte K.A."/>
            <person name="Gerlach D."/>
            <person name="Hatcher P."/>
            <person name="Jogdeo S."/>
            <person name="Krijgsveld J."/>
            <person name="Kriventseva E.V."/>
            <person name="Kultz D."/>
            <person name="Laforsch C."/>
            <person name="Lindquist E."/>
            <person name="Lopez J."/>
            <person name="Manak J.R."/>
            <person name="Muller J."/>
            <person name="Pangilinan J."/>
            <person name="Patwardhan R.P."/>
            <person name="Pitluck S."/>
            <person name="Pritham E.J."/>
            <person name="Rechtsteiner A."/>
            <person name="Rho M."/>
            <person name="Rogozin I.B."/>
            <person name="Sakarya O."/>
            <person name="Salamov A."/>
            <person name="Schaack S."/>
            <person name="Shapiro H."/>
            <person name="Shiga Y."/>
            <person name="Skalitzky C."/>
            <person name="Smith Z."/>
            <person name="Souvorov A."/>
            <person name="Sung W."/>
            <person name="Tang Z."/>
            <person name="Tsuchiya D."/>
            <person name="Tu H."/>
            <person name="Vos H."/>
            <person name="Wang M."/>
            <person name="Wolf Y.I."/>
            <person name="Yamagata H."/>
            <person name="Yamada T."/>
            <person name="Ye Y."/>
            <person name="Shaw J.R."/>
            <person name="Andrews J."/>
            <person name="Crease T.J."/>
            <person name="Tang H."/>
            <person name="Lucas S.M."/>
            <person name="Robertson H.M."/>
            <person name="Bork P."/>
            <person name="Koonin E.V."/>
            <person name="Zdobnov E.M."/>
            <person name="Grigoriev I.V."/>
            <person name="Lynch M."/>
            <person name="Boore J.L."/>
        </authorList>
    </citation>
    <scope>NUCLEOTIDE SEQUENCE [LARGE SCALE GENOMIC DNA]</scope>
</reference>
<dbReference type="EMBL" id="GL732534">
    <property type="protein sequence ID" value="EFX84632.1"/>
    <property type="molecule type" value="Genomic_DNA"/>
</dbReference>
<accession>E9G7J6</accession>
<dbReference type="InParanoid" id="E9G7J6"/>
<evidence type="ECO:0000313" key="3">
    <source>
        <dbReference type="Proteomes" id="UP000000305"/>
    </source>
</evidence>
<evidence type="ECO:0000313" key="2">
    <source>
        <dbReference type="EMBL" id="EFX84632.1"/>
    </source>
</evidence>
<gene>
    <name evidence="2" type="ORF">DAPPUDRAFT_314809</name>
</gene>
<sequence>MALPAISGYFDKDDNDGPDDGHEGLEDEDKQIELEIFSRHPSNASQAGLMYNRLFSATSSDDEADVDKEDMNDIRWSDLESEMDLDKVVDILIQTKTSNKVRERWTANQILHSFSQSGFE</sequence>
<evidence type="ECO:0000256" key="1">
    <source>
        <dbReference type="SAM" id="MobiDB-lite"/>
    </source>
</evidence>
<protein>
    <submittedName>
        <fullName evidence="2">Uncharacterized protein</fullName>
    </submittedName>
</protein>